<comment type="caution">
    <text evidence="1">The sequence shown here is derived from an EMBL/GenBank/DDBJ whole genome shotgun (WGS) entry which is preliminary data.</text>
</comment>
<organism evidence="1 2">
    <name type="scientific">Altericroceibacterium spongiae</name>
    <dbReference type="NCBI Taxonomy" id="2320269"/>
    <lineage>
        <taxon>Bacteria</taxon>
        <taxon>Pseudomonadati</taxon>
        <taxon>Pseudomonadota</taxon>
        <taxon>Alphaproteobacteria</taxon>
        <taxon>Sphingomonadales</taxon>
        <taxon>Erythrobacteraceae</taxon>
        <taxon>Altericroceibacterium</taxon>
    </lineage>
</organism>
<evidence type="ECO:0000313" key="2">
    <source>
        <dbReference type="Proteomes" id="UP000284395"/>
    </source>
</evidence>
<name>A0A420EAH4_9SPHN</name>
<dbReference type="EMBL" id="RAPF01000012">
    <property type="protein sequence ID" value="RKF17697.1"/>
    <property type="molecule type" value="Genomic_DNA"/>
</dbReference>
<dbReference type="Proteomes" id="UP000284395">
    <property type="component" value="Unassembled WGS sequence"/>
</dbReference>
<proteinExistence type="predicted"/>
<dbReference type="RefSeq" id="WP_120325850.1">
    <property type="nucleotide sequence ID" value="NZ_RAPF01000012.1"/>
</dbReference>
<evidence type="ECO:0000313" key="1">
    <source>
        <dbReference type="EMBL" id="RKF17697.1"/>
    </source>
</evidence>
<sequence length="116" mass="13328">MTKSGHVIHRIYLNDEAFLHILDATRIASIQTKRIQKFHTVLMDVLQRGLPIDLNCIDMLKTMMPVDGDNYVLIKVPSDLVASIEPNRAILESHIHSRSWRELAVYSALLTIREHN</sequence>
<gene>
    <name evidence="1" type="ORF">D6851_15665</name>
</gene>
<keyword evidence="2" id="KW-1185">Reference proteome</keyword>
<accession>A0A420EAH4</accession>
<protein>
    <submittedName>
        <fullName evidence="1">Uncharacterized protein</fullName>
    </submittedName>
</protein>
<reference evidence="1 2" key="1">
    <citation type="submission" date="2018-09" db="EMBL/GenBank/DDBJ databases">
        <title>Altererythrobacter spongiae sp. nov., isolated from a marine sponge.</title>
        <authorList>
            <person name="Zhuang L."/>
            <person name="Luo L."/>
        </authorList>
    </citation>
    <scope>NUCLEOTIDE SEQUENCE [LARGE SCALE GENOMIC DNA]</scope>
    <source>
        <strain evidence="1 2">HN-Y73</strain>
    </source>
</reference>
<dbReference type="AlphaFoldDB" id="A0A420EAH4"/>